<proteinExistence type="predicted"/>
<reference evidence="1" key="1">
    <citation type="submission" date="2014-11" db="EMBL/GenBank/DDBJ databases">
        <authorList>
            <person name="Amaro Gonzalez C."/>
        </authorList>
    </citation>
    <scope>NUCLEOTIDE SEQUENCE</scope>
</reference>
<evidence type="ECO:0000313" key="1">
    <source>
        <dbReference type="EMBL" id="JAH63227.1"/>
    </source>
</evidence>
<sequence length="36" mass="4364">MYKNVRLYDLRAQRNPGENDNNLIPEFQNTRKITKI</sequence>
<dbReference type="EMBL" id="GBXM01045350">
    <property type="protein sequence ID" value="JAH63227.1"/>
    <property type="molecule type" value="Transcribed_RNA"/>
</dbReference>
<accession>A0A0E9UBY6</accession>
<organism evidence="1">
    <name type="scientific">Anguilla anguilla</name>
    <name type="common">European freshwater eel</name>
    <name type="synonym">Muraena anguilla</name>
    <dbReference type="NCBI Taxonomy" id="7936"/>
    <lineage>
        <taxon>Eukaryota</taxon>
        <taxon>Metazoa</taxon>
        <taxon>Chordata</taxon>
        <taxon>Craniata</taxon>
        <taxon>Vertebrata</taxon>
        <taxon>Euteleostomi</taxon>
        <taxon>Actinopterygii</taxon>
        <taxon>Neopterygii</taxon>
        <taxon>Teleostei</taxon>
        <taxon>Anguilliformes</taxon>
        <taxon>Anguillidae</taxon>
        <taxon>Anguilla</taxon>
    </lineage>
</organism>
<reference evidence="1" key="2">
    <citation type="journal article" date="2015" name="Fish Shellfish Immunol.">
        <title>Early steps in the European eel (Anguilla anguilla)-Vibrio vulnificus interaction in the gills: Role of the RtxA13 toxin.</title>
        <authorList>
            <person name="Callol A."/>
            <person name="Pajuelo D."/>
            <person name="Ebbesson L."/>
            <person name="Teles M."/>
            <person name="MacKenzie S."/>
            <person name="Amaro C."/>
        </authorList>
    </citation>
    <scope>NUCLEOTIDE SEQUENCE</scope>
</reference>
<name>A0A0E9UBY6_ANGAN</name>
<dbReference type="AlphaFoldDB" id="A0A0E9UBY6"/>
<protein>
    <submittedName>
        <fullName evidence="1">Uncharacterized protein</fullName>
    </submittedName>
</protein>